<dbReference type="Pfam" id="PF08530">
    <property type="entry name" value="PepX_C"/>
    <property type="match status" value="1"/>
</dbReference>
<evidence type="ECO:0000256" key="2">
    <source>
        <dbReference type="SAM" id="MobiDB-lite"/>
    </source>
</evidence>
<keyword evidence="6" id="KW-1185">Reference proteome</keyword>
<dbReference type="InterPro" id="IPR050585">
    <property type="entry name" value="Xaa-Pro_dipeptidyl-ppase/CocE"/>
</dbReference>
<dbReference type="PANTHER" id="PTHR43056:SF10">
    <property type="entry name" value="COCE_NOND FAMILY, PUTATIVE (AFU_ORTHOLOGUE AFUA_7G00600)-RELATED"/>
    <property type="match status" value="1"/>
</dbReference>
<gene>
    <name evidence="5" type="primary">cocE</name>
    <name evidence="5" type="ORF">D7316_03604</name>
</gene>
<feature type="signal peptide" evidence="3">
    <location>
        <begin position="1"/>
        <end position="25"/>
    </location>
</feature>
<feature type="chain" id="PRO_5018158127" evidence="3">
    <location>
        <begin position="26"/>
        <end position="678"/>
    </location>
</feature>
<dbReference type="SUPFAM" id="SSF49785">
    <property type="entry name" value="Galactose-binding domain-like"/>
    <property type="match status" value="1"/>
</dbReference>
<dbReference type="PANTHER" id="PTHR43056">
    <property type="entry name" value="PEPTIDASE S9 PROLYL OLIGOPEPTIDASE"/>
    <property type="match status" value="1"/>
</dbReference>
<organism evidence="5 6">
    <name type="scientific">Gordonia insulae</name>
    <dbReference type="NCBI Taxonomy" id="2420509"/>
    <lineage>
        <taxon>Bacteria</taxon>
        <taxon>Bacillati</taxon>
        <taxon>Actinomycetota</taxon>
        <taxon>Actinomycetes</taxon>
        <taxon>Mycobacteriales</taxon>
        <taxon>Gordoniaceae</taxon>
        <taxon>Gordonia</taxon>
    </lineage>
</organism>
<dbReference type="InterPro" id="IPR029058">
    <property type="entry name" value="AB_hydrolase_fold"/>
</dbReference>
<dbReference type="NCBIfam" id="TIGR00976">
    <property type="entry name" value="CocE_NonD"/>
    <property type="match status" value="1"/>
</dbReference>
<dbReference type="SUPFAM" id="SSF53474">
    <property type="entry name" value="alpha/beta-Hydrolases"/>
    <property type="match status" value="1"/>
</dbReference>
<dbReference type="KEGG" id="gom:D7316_03604"/>
<accession>A0A3G8JR45</accession>
<dbReference type="InterPro" id="IPR000383">
    <property type="entry name" value="Xaa-Pro-like_dom"/>
</dbReference>
<dbReference type="OrthoDB" id="5240615at2"/>
<dbReference type="Pfam" id="PF02129">
    <property type="entry name" value="Peptidase_S15"/>
    <property type="match status" value="1"/>
</dbReference>
<proteinExistence type="predicted"/>
<dbReference type="SMART" id="SM00939">
    <property type="entry name" value="PepX_C"/>
    <property type="match status" value="1"/>
</dbReference>
<dbReference type="InterPro" id="IPR008979">
    <property type="entry name" value="Galactose-bd-like_sf"/>
</dbReference>
<evidence type="ECO:0000256" key="1">
    <source>
        <dbReference type="ARBA" id="ARBA00022801"/>
    </source>
</evidence>
<evidence type="ECO:0000259" key="4">
    <source>
        <dbReference type="SMART" id="SM00939"/>
    </source>
</evidence>
<keyword evidence="1 5" id="KW-0378">Hydrolase</keyword>
<evidence type="ECO:0000313" key="5">
    <source>
        <dbReference type="EMBL" id="AZG46999.1"/>
    </source>
</evidence>
<evidence type="ECO:0000256" key="3">
    <source>
        <dbReference type="SAM" id="SignalP"/>
    </source>
</evidence>
<evidence type="ECO:0000313" key="6">
    <source>
        <dbReference type="Proteomes" id="UP000271469"/>
    </source>
</evidence>
<dbReference type="EC" id="3.1.1.84" evidence="5"/>
<reference evidence="5 6" key="1">
    <citation type="submission" date="2018-11" db="EMBL/GenBank/DDBJ databases">
        <title>Gordonia insulae sp. nov., isolated from an island soil.</title>
        <authorList>
            <person name="Kim Y.S."/>
            <person name="Kim S.B."/>
        </authorList>
    </citation>
    <scope>NUCLEOTIDE SEQUENCE [LARGE SCALE GENOMIC DNA]</scope>
    <source>
        <strain evidence="5 6">MMS17-SY073</strain>
    </source>
</reference>
<dbReference type="GO" id="GO:0008239">
    <property type="term" value="F:dipeptidyl-peptidase activity"/>
    <property type="evidence" value="ECO:0007669"/>
    <property type="project" value="InterPro"/>
</dbReference>
<dbReference type="InterPro" id="IPR013736">
    <property type="entry name" value="Xaa-Pro_dipept_C"/>
</dbReference>
<dbReference type="RefSeq" id="WP_124709428.1">
    <property type="nucleotide sequence ID" value="NZ_CP033972.1"/>
</dbReference>
<dbReference type="Proteomes" id="UP000271469">
    <property type="component" value="Chromosome"/>
</dbReference>
<sequence>MRVGMIAGVFGILVALVAAPATAGAAPTSPSGGAPAARWAASHDGPQPYAGVAVTWDVPIRMSDGTVLRANIYRPADRSGRATAKQNPVIVNMTPYTKLVTALGSAVTQHPVLGPLLTQVATGIGQISKPISGALDISQLTDTLRDGGARTFLADFDLVRSGYTQVVVDVRGTGFSQGTWDVFQNREQADTLEVIDWAARQRWSDGKVGMSGVSYSAINQIQAANKNPKALKAIFPVEPGGDLIRDIVAPGGALGSGFLPLWLTLVNTTKMVPNVASMLNGTFDWKWLADRISDPVTFYPQLFAALLTPDIPSVPPELKELLTDTSEPRQAWLDHADRISTPTFIYGGWFDLFTNSEVRMYNKIPLPPGQKQLIMGDGYHLTIGGGQQGRAGTPPRLDVLQKAWFDKWLKGIDNGIDGYGPVNLKQVGDSWISAQQFPRAGMTRQRLYLGDRRSGTAPHAVRDGSLTSAPPASRGRMTISPGVLTLCSRDSAQQMAGATALFPFCAKDARISERNALTFTTPPVRTTRSVSGYSNVRVNAVMDATDGYWTATLNDVAPDGTSKVISSGQVMASLRGYDRSRSQFAANGDVIDPFYTMTLASRQRVAPGRPVAIDIGLLPTEALIKPGHRLRVDVFAMNLPRGLPLRPLLNESQLKPEHIQLDPNRPSFVNLPLSAPLP</sequence>
<name>A0A3G8JR45_9ACTN</name>
<dbReference type="Gene3D" id="2.60.120.260">
    <property type="entry name" value="Galactose-binding domain-like"/>
    <property type="match status" value="1"/>
</dbReference>
<dbReference type="Gene3D" id="1.10.3020.10">
    <property type="entry name" value="alpha-amino acid ester hydrolase ( Helical cap domain)"/>
    <property type="match status" value="1"/>
</dbReference>
<dbReference type="EMBL" id="CP033972">
    <property type="protein sequence ID" value="AZG46999.1"/>
    <property type="molecule type" value="Genomic_DNA"/>
</dbReference>
<protein>
    <submittedName>
        <fullName evidence="5">Cocaine esterase</fullName>
        <ecNumber evidence="5">3.1.1.84</ecNumber>
    </submittedName>
</protein>
<keyword evidence="3" id="KW-0732">Signal</keyword>
<feature type="region of interest" description="Disordered" evidence="2">
    <location>
        <begin position="453"/>
        <end position="477"/>
    </location>
</feature>
<dbReference type="Gene3D" id="3.40.50.1820">
    <property type="entry name" value="alpha/beta hydrolase"/>
    <property type="match status" value="2"/>
</dbReference>
<dbReference type="InterPro" id="IPR005674">
    <property type="entry name" value="CocE/Ser_esterase"/>
</dbReference>
<feature type="domain" description="Xaa-Pro dipeptidyl-peptidase C-terminal" evidence="4">
    <location>
        <begin position="402"/>
        <end position="670"/>
    </location>
</feature>
<dbReference type="AlphaFoldDB" id="A0A3G8JR45"/>